<dbReference type="InterPro" id="IPR050091">
    <property type="entry name" value="PKS_NRPS_Biosynth_Enz"/>
</dbReference>
<dbReference type="PROSITE" id="PS50075">
    <property type="entry name" value="CARRIER"/>
    <property type="match status" value="2"/>
</dbReference>
<dbReference type="SUPFAM" id="SSF53901">
    <property type="entry name" value="Thiolase-like"/>
    <property type="match status" value="2"/>
</dbReference>
<dbReference type="GO" id="GO:0006633">
    <property type="term" value="P:fatty acid biosynthetic process"/>
    <property type="evidence" value="ECO:0007669"/>
    <property type="project" value="InterPro"/>
</dbReference>
<dbReference type="InterPro" id="IPR020841">
    <property type="entry name" value="PKS_Beta-ketoAc_synthase_dom"/>
</dbReference>
<accession>A0A3A9WVQ3</accession>
<dbReference type="SUPFAM" id="SSF47336">
    <property type="entry name" value="ACP-like"/>
    <property type="match status" value="2"/>
</dbReference>
<dbReference type="FunFam" id="3.40.366.10:FF:000002">
    <property type="entry name" value="Probable polyketide synthase 2"/>
    <property type="match status" value="2"/>
</dbReference>
<dbReference type="InterPro" id="IPR041618">
    <property type="entry name" value="PKS_DE"/>
</dbReference>
<dbReference type="InterPro" id="IPR014030">
    <property type="entry name" value="Ketoacyl_synth_N"/>
</dbReference>
<proteinExistence type="predicted"/>
<dbReference type="InterPro" id="IPR049900">
    <property type="entry name" value="PKS_mFAS_DH"/>
</dbReference>
<dbReference type="PROSITE" id="PS52004">
    <property type="entry name" value="KS3_2"/>
    <property type="match status" value="2"/>
</dbReference>
<feature type="domain" description="PKS/mFAS DH" evidence="13">
    <location>
        <begin position="2463"/>
        <end position="2742"/>
    </location>
</feature>
<dbReference type="Gene3D" id="3.40.366.10">
    <property type="entry name" value="Malonyl-Coenzyme A Acyl Carrier Protein, domain 2"/>
    <property type="match status" value="2"/>
</dbReference>
<dbReference type="CDD" id="cd08956">
    <property type="entry name" value="KR_3_FAS_SDR_x"/>
    <property type="match status" value="1"/>
</dbReference>
<feature type="domain" description="Carrier" evidence="11">
    <location>
        <begin position="3518"/>
        <end position="3593"/>
    </location>
</feature>
<dbReference type="GO" id="GO:0016491">
    <property type="term" value="F:oxidoreductase activity"/>
    <property type="evidence" value="ECO:0007669"/>
    <property type="project" value="InterPro"/>
</dbReference>
<feature type="domain" description="Carrier" evidence="11">
    <location>
        <begin position="1495"/>
        <end position="1570"/>
    </location>
</feature>
<reference evidence="16 17" key="1">
    <citation type="submission" date="2018-09" db="EMBL/GenBank/DDBJ databases">
        <title>Streptomyces sp. nov. DS1-2, an endophytic actinomycete isolated from roots of Dendrobium scabrilingue.</title>
        <authorList>
            <person name="Kuncharoen N."/>
            <person name="Kudo T."/>
            <person name="Ohkuma M."/>
            <person name="Yuki M."/>
            <person name="Tanasupawat S."/>
        </authorList>
    </citation>
    <scope>NUCLEOTIDE SEQUENCE [LARGE SCALE GENOMIC DNA]</scope>
    <source>
        <strain evidence="14 17">AZ1-7</strain>
        <strain evidence="15 16">DS1-2</strain>
    </source>
</reference>
<dbReference type="InterPro" id="IPR036736">
    <property type="entry name" value="ACP-like_sf"/>
</dbReference>
<evidence type="ECO:0000256" key="10">
    <source>
        <dbReference type="SAM" id="MobiDB-lite"/>
    </source>
</evidence>
<dbReference type="PANTHER" id="PTHR43775:SF51">
    <property type="entry name" value="INACTIVE PHENOLPHTHIOCEROL SYNTHESIS POLYKETIDE SYNTHASE TYPE I PKS1-RELATED"/>
    <property type="match status" value="1"/>
</dbReference>
<evidence type="ECO:0000256" key="6">
    <source>
        <dbReference type="ARBA" id="ARBA00023194"/>
    </source>
</evidence>
<dbReference type="Pfam" id="PF00698">
    <property type="entry name" value="Acyl_transf_1"/>
    <property type="match status" value="2"/>
</dbReference>
<dbReference type="Gene3D" id="3.40.50.720">
    <property type="entry name" value="NAD(P)-binding Rossmann-like Domain"/>
    <property type="match status" value="2"/>
</dbReference>
<dbReference type="Pfam" id="PF08990">
    <property type="entry name" value="Docking"/>
    <property type="match status" value="1"/>
</dbReference>
<dbReference type="InterPro" id="IPR020806">
    <property type="entry name" value="PKS_PP-bd"/>
</dbReference>
<dbReference type="Gene3D" id="6.10.140.1830">
    <property type="match status" value="1"/>
</dbReference>
<feature type="region of interest" description="C-terminal hotdog fold" evidence="9">
    <location>
        <begin position="2605"/>
        <end position="2742"/>
    </location>
</feature>
<dbReference type="Gene3D" id="3.30.70.3290">
    <property type="match status" value="2"/>
</dbReference>
<dbReference type="InterPro" id="IPR006162">
    <property type="entry name" value="Ppantetheine_attach_site"/>
</dbReference>
<keyword evidence="8" id="KW-0012">Acyltransferase</keyword>
<dbReference type="CDD" id="cd00833">
    <property type="entry name" value="PKS"/>
    <property type="match status" value="2"/>
</dbReference>
<dbReference type="OrthoDB" id="9778690at2"/>
<dbReference type="Proteomes" id="UP000275024">
    <property type="component" value="Unassembled WGS sequence"/>
</dbReference>
<comment type="caution">
    <text evidence="14">The sequence shown here is derived from an EMBL/GenBank/DDBJ whole genome shotgun (WGS) entry which is preliminary data.</text>
</comment>
<dbReference type="CDD" id="cd05195">
    <property type="entry name" value="enoyl_red"/>
    <property type="match status" value="1"/>
</dbReference>
<dbReference type="InterPro" id="IPR016035">
    <property type="entry name" value="Acyl_Trfase/lysoPLipase"/>
</dbReference>
<sequence length="3676" mass="383071">MNNEVKLRDYLKRATADLRKARARVRELEENEPIAIVGMACRHPGGVTSPDGLWRLLAEGGDAITELPLDRGWDVGTEGHRGGFVDDVMDFDAELFGISPREALAMDPQQRQLLETAWEAFERAGIDATTLHGSRTGVFMGAANLGYLAGPRDFPADVEGYVATGSAVSVASGRLSYTFGLEGPALTVDTACSSSLVALHLAVRALRGGECPLALVGGVSVLPDTRLFDEFGKQGALSPDGRSRAFGAGAGGTGWAEGVGMLLVERLSDARRNGRRVLAVVRGSAVNQDGASNGLTAPRGPAQRAVITQALENARVSADQVDAVEAHGTGTSLGDPIEANALMDTYGRERPEGRPLWLGAVKSNVGHSLAAAGITGVIKMVLALGNETLPRTLHVDEPSPEIDWSSGTVALLGEPVPWPVGERVRRAGVSAFGISGTNAHVILEEAPLGPPAEPAESADEETDDGATAEAAPAEAPSLPLVPLLVSGRGEPALRAQAARLREFLQSEESQEGRGAPALADVAHAAATGRAALDRRGVVLAADHESAVAGLRAIEEGAQAAGVVSGAVHAKGPEDLLAVLFTGQGAQRLGMGRELSAAFPVFARALDEVCAHLDPLLERPLRDVMFADDDPEGTLDRTAWTQTALFAFEVALYRLVESWGLRPDHVAGHSVGEVVAAHVAGVLPLPDACRLIAARGRLMQALPARGAMVAVQAGAEAVAATLADHGGAISIAAVNGPSSTVVSGDEDAVLALADEWTRRGHKTRRLRVSHAFHSPHMDAMLDDFAAELAGLTFSAPTIPVVSNVTGEVATAAQLTSPAYWVRHVREAVRFADGVEWLAAAGVRTFLELGPAGVLTAMARDCLGPDFQGAVIPSARKGRPEDETLLEALAAAHVNGVAVDWRGVFGAPPAHRVELPTYAFQHRRYWLQAPPVRGASGEAPGEAERRFWAAVEQENAEVLAEALELDGEGLRAVLPALSSWRRRSREQALLDSWYYRVAWRPVTVPRRPRLTGTWLAFLPADAEGHPLVAALEERGARVLPLVVDPAAEGREELARTLIPALVDAGDDLAGAVSLLGLGAEPEGRSLAASLARPTVDAMTLVQALADIGAAAPLWWLTRGAVSTGAPDDPAVDAARAQLWGLGPVVRAEYPALWGGLLDLPETLDERAAERCVAALAAAEGEDQLAVRSSGVLARRLRRAPLGERAAERAWTPRGTVLITGGTGALGGHVARRLAREGAEHLLLVSRRGPQAPGAADLAAELEALGARVTVASCDIGDRDDVARLLASLPDDRPLTAVLHTAAVLDDGVIDALTPERVEASLRVKALGAVHLDELTRDLDLSAFVLFSSVAATFGGPGLGNYTPGNAFLDALAARRRAAGLPATSIAWGTWGGGGMADEAIAGRAANLGMTTMDPDTASAALRQAVEHDETFLVVSPVLWDRVASAIAAGGPGALLAEIPEVAAALAAGAEDPGGPTGEAATGLRARLAATPPDERADLLLRQTMEQAALVLGHRDPAALSPRNAFGDLGFDSLTAVELRNRLNALTGLSLSPTLVFDYPTPTHLVAHLLDQLTESTAASATPATPALVPVRDDEPIAIVGMACRFPGGVASPDDLWRLVAEGRDAMTGFPTDRGWDVDSLYHPDPEHIGTSYTRYGGFVEGVGEFDAEFFGISPREALAMDPQQRLLLETSWEAIERAGIAPSSLKGSDTGVFVGVASCGYAAGGGRLADELEGYAVTGVATSVASGRVAYTFGFEGPAVTVETACSSSLVALHQAVGALRRGECSLAVTGGVNVMATPAGFIEFSRQRGLAADGRCKAYAAGADGTGWSEGAGVLLVERLSDAERLGHPVLAVIRGSAINQDGASNGLTAPNGPSQQRVIAQALASAGLTPHDVDAVEGHGTGTSLGDPIEAQALLATYGQGRAPERPLWLGSVKSNIGHSTIAAGAAGVIKMVMALRHGVLPRTLHVDEPSPHVDWSAGAVELLTEAREWPDAGRPRRAGVSSFGMSGTNAHLILEQAPEPEAVAVGEAEVIGGVVPWVVSARGEAALAEQVARLGELGSSPVEVGWSLLSGRSLLDDRAVVLEGSGEPIIGRALDSARRPVFVFPGQGAQWSGMALELADVFPVFRAALEECATALAEFVDWDFWAELNGDLARVDIVQPLSWAVMVSLARLWEWLGVRPSAVVGHSQGEVAAAVVAGALSLDDGARVVALRSALIAQRLAGRGGMVSVAVDAEAAAESAAPWAERLSVAAVNGPSSTVVAGDPEALEAWMGACEERGWRVRRIAVDYASHTAHVDDIAEELTERLAAVAPVASRVPFYSTVDAAPIDTTALDAAYWTRNLRSTVRFQETVEALLRDGHGCFVESSAHAVLAVGLTETVDAVGAEAVVVGSLRRNEGGAARFLTSAAEAFVHGVPVDWARLFPEGVARVELPTYPFQRRRYWLSPDSGAGDVSAAGLVAAEHPLLGAAVAMASADEVLFTGRLSLRTHPWLADHRVGDVVLLPGTAFVELAVRAGDEVGCGRVEEITLQTPLILPAQGAARIQVVVEDLDGSGRRDFAVHSQVETDATGTSGAGEWVCHAIGVLAPVGATADDAGLASWPPRGAEAIDVGDIYARFDEGQLRYGPVFRGLRAAWRTEDAVFAEVALPEGTDVGGFALHPALLDAALHPSALVGLSADEGRPQLPFSFRGLEVLATGATTLRVRMTRAGDDAISLTAADGTGRTVAVVDSLAVRPVATESLRETPAGSDALFRVTWVPLAPGAAGPVAVLDGADDLAALAERGVPELVVHPVPVGPDIAGTVKDTLDLLRAWLGDDRCADATLALAVRRDPLPHAAVTGLVRSAQSENPGRFVLVHTGPELPSPEEIAAAFATGEPELRLADGGLSAPRLARAASPDALRPPAEPDWRLAVGGSTGTLDDLALLPRPEADRPLGPHDVRVAVRAAALNFRDVLIALGMLPDRAALVPGGEGAGVITEVGAQVTGLAPGDRVFGLMKECMGPTVVTDHRLVTPLLPGWSFEESAALGAVYLTAWMGLRELGRVGPGDTVLVHAGAGGVGMAAIQLARHLGAEVFATASEGKWGTLRELGLDDDHIASSRTLDFRDAFLAATGGRGVDVVLNSLSGEFIDASLALMPRGGRFLEMGKTDVRDAADVAAAHPGVAYRLFDLNDASHEQIQEWLAALVGLFGEGALKRLPVTCWDIRRAREAFRFMSQAKHVGKVVLRVPRGWDTGGTVLITGGTGTLGSLVATHLAERHGVRHLLLASRRGPAAQGVPELVEKLRELGAEPEVVACDASDRDALAALLAAIPGERPLTGVVHTAGILDDALIGSLTGEQVDRVIAAKVDAALHLDELTAGADLSAFVLFSSLAGVMGGPGQANYAAANTVLDALAERRAARGLPAVSLAWGLWEEASGMTGDLDQGQWERMARTGVRLLGSDEGLALLDETLAAVPEPLVAPAPLDLRAVQRQAASGDVPHKLRGLVRAPARRKAGAAVGASAADGLRERLAGLTGRDRERAMVDLVREHAAAVLGHAGPEQVGPDRPFREVGFDSLTGVELRNRLNAATGVRLPATAVFDYPTPADLAAFLLPEVLPDVGSDGAVGGPVSDPFEEEFRRVLAEIPLARFKEAGVLGILQRLTGVGDDPGDPGESEDEPASLAEMDVADLVSMALRKPN</sequence>
<evidence type="ECO:0000256" key="2">
    <source>
        <dbReference type="ARBA" id="ARBA00004792"/>
    </source>
</evidence>
<feature type="region of interest" description="Disordered" evidence="10">
    <location>
        <begin position="3640"/>
        <end position="3661"/>
    </location>
</feature>
<evidence type="ECO:0000256" key="1">
    <source>
        <dbReference type="ARBA" id="ARBA00001957"/>
    </source>
</evidence>
<keyword evidence="7" id="KW-0511">Multifunctional enzyme</keyword>
<dbReference type="Pfam" id="PF02801">
    <property type="entry name" value="Ketoacyl-synt_C"/>
    <property type="match status" value="2"/>
</dbReference>
<keyword evidence="5" id="KW-0808">Transferase</keyword>
<keyword evidence="6" id="KW-0045">Antibiotic biosynthesis</keyword>
<dbReference type="Gene3D" id="3.90.180.10">
    <property type="entry name" value="Medium-chain alcohol dehydrogenases, catalytic domain"/>
    <property type="match status" value="1"/>
</dbReference>
<feature type="active site" description="Proton donor; for dehydratase activity" evidence="9">
    <location>
        <position position="2664"/>
    </location>
</feature>
<gene>
    <name evidence="15" type="ORF">D7318_07515</name>
    <name evidence="14" type="ORF">D7319_02965</name>
</gene>
<dbReference type="FunFam" id="3.40.47.10:FF:000019">
    <property type="entry name" value="Polyketide synthase type I"/>
    <property type="match status" value="2"/>
</dbReference>
<dbReference type="CDD" id="cd08952">
    <property type="entry name" value="KR_1_SDR_x"/>
    <property type="match status" value="1"/>
</dbReference>
<dbReference type="InterPro" id="IPR016036">
    <property type="entry name" value="Malonyl_transacylase_ACP-bd"/>
</dbReference>
<dbReference type="EMBL" id="RBDX01000002">
    <property type="protein sequence ID" value="RKN11896.1"/>
    <property type="molecule type" value="Genomic_DNA"/>
</dbReference>
<keyword evidence="3" id="KW-0596">Phosphopantetheine</keyword>
<evidence type="ECO:0000256" key="7">
    <source>
        <dbReference type="ARBA" id="ARBA00023268"/>
    </source>
</evidence>
<feature type="compositionally biased region" description="Acidic residues" evidence="10">
    <location>
        <begin position="456"/>
        <end position="466"/>
    </location>
</feature>
<dbReference type="InterPro" id="IPR057326">
    <property type="entry name" value="KR_dom"/>
</dbReference>
<dbReference type="InterPro" id="IPR032821">
    <property type="entry name" value="PKS_assoc"/>
</dbReference>
<evidence type="ECO:0000313" key="14">
    <source>
        <dbReference type="EMBL" id="RKN11896.1"/>
    </source>
</evidence>
<keyword evidence="16" id="KW-1185">Reference proteome</keyword>
<dbReference type="Proteomes" id="UP000268652">
    <property type="component" value="Unassembled WGS sequence"/>
</dbReference>
<evidence type="ECO:0000313" key="15">
    <source>
        <dbReference type="EMBL" id="RKN26054.1"/>
    </source>
</evidence>
<dbReference type="Pfam" id="PF08659">
    <property type="entry name" value="KR"/>
    <property type="match status" value="2"/>
</dbReference>
<evidence type="ECO:0000256" key="8">
    <source>
        <dbReference type="ARBA" id="ARBA00023315"/>
    </source>
</evidence>
<dbReference type="InterPro" id="IPR020807">
    <property type="entry name" value="PKS_DH"/>
</dbReference>
<feature type="compositionally biased region" description="Acidic residues" evidence="10">
    <location>
        <begin position="3645"/>
        <end position="3656"/>
    </location>
</feature>
<dbReference type="GO" id="GO:0004312">
    <property type="term" value="F:fatty acid synthase activity"/>
    <property type="evidence" value="ECO:0007669"/>
    <property type="project" value="TreeGrafter"/>
</dbReference>
<dbReference type="InterPro" id="IPR018201">
    <property type="entry name" value="Ketoacyl_synth_AS"/>
</dbReference>
<dbReference type="FunFam" id="1.10.1200.10:FF:000007">
    <property type="entry name" value="Probable polyketide synthase pks17"/>
    <property type="match status" value="2"/>
</dbReference>
<dbReference type="FunFam" id="3.90.180.10:FF:000032">
    <property type="entry name" value="Probable polyketide synthase pks1"/>
    <property type="match status" value="1"/>
</dbReference>
<evidence type="ECO:0000256" key="5">
    <source>
        <dbReference type="ARBA" id="ARBA00022679"/>
    </source>
</evidence>
<dbReference type="InterPro" id="IPR015083">
    <property type="entry name" value="NorB/c/GfsB-D-like_docking"/>
</dbReference>
<dbReference type="Gene3D" id="1.10.1200.10">
    <property type="entry name" value="ACP-like"/>
    <property type="match status" value="2"/>
</dbReference>
<evidence type="ECO:0000256" key="3">
    <source>
        <dbReference type="ARBA" id="ARBA00022450"/>
    </source>
</evidence>
<dbReference type="InterPro" id="IPR013968">
    <property type="entry name" value="PKS_KR"/>
</dbReference>
<dbReference type="FunFam" id="3.40.50.720:FF:000209">
    <property type="entry name" value="Polyketide synthase Pks12"/>
    <property type="match status" value="1"/>
</dbReference>
<dbReference type="GO" id="GO:0004315">
    <property type="term" value="F:3-oxoacyl-[acyl-carrier-protein] synthase activity"/>
    <property type="evidence" value="ECO:0007669"/>
    <property type="project" value="InterPro"/>
</dbReference>
<evidence type="ECO:0000256" key="9">
    <source>
        <dbReference type="PROSITE-ProRule" id="PRU01363"/>
    </source>
</evidence>
<dbReference type="InterPro" id="IPR016039">
    <property type="entry name" value="Thiolase-like"/>
</dbReference>
<dbReference type="InterPro" id="IPR013154">
    <property type="entry name" value="ADH-like_N"/>
</dbReference>
<dbReference type="SMART" id="SM00829">
    <property type="entry name" value="PKS_ER"/>
    <property type="match status" value="1"/>
</dbReference>
<evidence type="ECO:0000256" key="4">
    <source>
        <dbReference type="ARBA" id="ARBA00022553"/>
    </source>
</evidence>
<feature type="active site" description="Proton acceptor; for dehydratase activity" evidence="9">
    <location>
        <position position="2495"/>
    </location>
</feature>
<dbReference type="Gene3D" id="3.10.129.110">
    <property type="entry name" value="Polyketide synthase dehydratase"/>
    <property type="match status" value="1"/>
</dbReference>
<dbReference type="SUPFAM" id="SSF51735">
    <property type="entry name" value="NAD(P)-binding Rossmann-fold domains"/>
    <property type="match status" value="5"/>
</dbReference>
<feature type="domain" description="Ketosynthase family 3 (KS3)" evidence="12">
    <location>
        <begin position="31"/>
        <end position="445"/>
    </location>
</feature>
<comment type="cofactor">
    <cofactor evidence="1">
        <name>pantetheine 4'-phosphate</name>
        <dbReference type="ChEBI" id="CHEBI:47942"/>
    </cofactor>
</comment>
<dbReference type="PANTHER" id="PTHR43775">
    <property type="entry name" value="FATTY ACID SYNTHASE"/>
    <property type="match status" value="1"/>
</dbReference>
<organism evidence="14 17">
    <name type="scientific">Streptomyces radicis</name>
    <dbReference type="NCBI Taxonomy" id="1750517"/>
    <lineage>
        <taxon>Bacteria</taxon>
        <taxon>Bacillati</taxon>
        <taxon>Actinomycetota</taxon>
        <taxon>Actinomycetes</taxon>
        <taxon>Kitasatosporales</taxon>
        <taxon>Streptomycetaceae</taxon>
        <taxon>Streptomyces</taxon>
    </lineage>
</organism>
<dbReference type="Pfam" id="PF08240">
    <property type="entry name" value="ADH_N"/>
    <property type="match status" value="1"/>
</dbReference>
<protein>
    <submittedName>
        <fullName evidence="14">SDR family NAD(P)-dependent oxidoreductase</fullName>
    </submittedName>
</protein>
<name>A0A3A9WVQ3_9ACTN</name>
<dbReference type="RefSeq" id="WP_120696065.1">
    <property type="nucleotide sequence ID" value="NZ_RBDX01000002.1"/>
</dbReference>
<dbReference type="SMART" id="SM00825">
    <property type="entry name" value="PKS_KS"/>
    <property type="match status" value="2"/>
</dbReference>
<dbReference type="GO" id="GO:0008270">
    <property type="term" value="F:zinc ion binding"/>
    <property type="evidence" value="ECO:0007669"/>
    <property type="project" value="InterPro"/>
</dbReference>
<feature type="region of interest" description="Disordered" evidence="10">
    <location>
        <begin position="448"/>
        <end position="473"/>
    </location>
</feature>
<dbReference type="InterPro" id="IPR020843">
    <property type="entry name" value="ER"/>
</dbReference>
<dbReference type="PROSITE" id="PS52019">
    <property type="entry name" value="PKS_MFAS_DH"/>
    <property type="match status" value="1"/>
</dbReference>
<feature type="region of interest" description="N-terminal hotdog fold" evidence="9">
    <location>
        <begin position="2463"/>
        <end position="2592"/>
    </location>
</feature>
<keyword evidence="4" id="KW-0597">Phosphoprotein</keyword>
<dbReference type="SUPFAM" id="SSF55048">
    <property type="entry name" value="Probable ACP-binding domain of malonyl-CoA ACP transacylase"/>
    <property type="match status" value="2"/>
</dbReference>
<comment type="pathway">
    <text evidence="2">Antibiotic biosynthesis.</text>
</comment>
<dbReference type="InterPro" id="IPR049552">
    <property type="entry name" value="PKS_DH_N"/>
</dbReference>
<dbReference type="SMART" id="SM01294">
    <property type="entry name" value="PKS_PP_betabranch"/>
    <property type="match status" value="2"/>
</dbReference>
<evidence type="ECO:0000259" key="12">
    <source>
        <dbReference type="PROSITE" id="PS52004"/>
    </source>
</evidence>
<dbReference type="Pfam" id="PF14765">
    <property type="entry name" value="PS-DH"/>
    <property type="match status" value="1"/>
</dbReference>
<dbReference type="Pfam" id="PF21089">
    <property type="entry name" value="PKS_DH_N"/>
    <property type="match status" value="1"/>
</dbReference>
<dbReference type="SUPFAM" id="SSF50129">
    <property type="entry name" value="GroES-like"/>
    <property type="match status" value="1"/>
</dbReference>
<dbReference type="Pfam" id="PF18369">
    <property type="entry name" value="PKS_DE"/>
    <property type="match status" value="1"/>
</dbReference>
<feature type="domain" description="Ketosynthase family 3 (KS3)" evidence="12">
    <location>
        <begin position="1591"/>
        <end position="2017"/>
    </location>
</feature>
<dbReference type="SMART" id="SM00826">
    <property type="entry name" value="PKS_DH"/>
    <property type="match status" value="1"/>
</dbReference>
<dbReference type="SMART" id="SM00823">
    <property type="entry name" value="PKS_PP"/>
    <property type="match status" value="2"/>
</dbReference>
<dbReference type="Pfam" id="PF00109">
    <property type="entry name" value="ketoacyl-synt"/>
    <property type="match status" value="2"/>
</dbReference>
<dbReference type="Pfam" id="PF00550">
    <property type="entry name" value="PP-binding"/>
    <property type="match status" value="2"/>
</dbReference>
<dbReference type="InterPro" id="IPR014043">
    <property type="entry name" value="Acyl_transferase_dom"/>
</dbReference>
<dbReference type="PROSITE" id="PS01162">
    <property type="entry name" value="QOR_ZETA_CRYSTAL"/>
    <property type="match status" value="1"/>
</dbReference>
<dbReference type="Gene3D" id="3.40.47.10">
    <property type="match status" value="2"/>
</dbReference>
<dbReference type="NCBIfam" id="NF045894">
    <property type="entry name" value="PKS_plus_SDR"/>
    <property type="match status" value="1"/>
</dbReference>
<dbReference type="PROSITE" id="PS00012">
    <property type="entry name" value="PHOSPHOPANTETHEINE"/>
    <property type="match status" value="2"/>
</dbReference>
<dbReference type="PROSITE" id="PS00606">
    <property type="entry name" value="KS3_1"/>
    <property type="match status" value="2"/>
</dbReference>
<dbReference type="InterPro" id="IPR049551">
    <property type="entry name" value="PKS_DH_C"/>
</dbReference>
<dbReference type="GO" id="GO:0031177">
    <property type="term" value="F:phosphopantetheine binding"/>
    <property type="evidence" value="ECO:0007669"/>
    <property type="project" value="InterPro"/>
</dbReference>
<dbReference type="InterPro" id="IPR042104">
    <property type="entry name" value="PKS_dehydratase_sf"/>
</dbReference>
<dbReference type="Pfam" id="PF13602">
    <property type="entry name" value="ADH_zinc_N_2"/>
    <property type="match status" value="1"/>
</dbReference>
<evidence type="ECO:0000313" key="16">
    <source>
        <dbReference type="Proteomes" id="UP000268652"/>
    </source>
</evidence>
<dbReference type="InterPro" id="IPR036291">
    <property type="entry name" value="NAD(P)-bd_dom_sf"/>
</dbReference>
<dbReference type="EMBL" id="RBDY01000003">
    <property type="protein sequence ID" value="RKN26054.1"/>
    <property type="molecule type" value="Genomic_DNA"/>
</dbReference>
<evidence type="ECO:0000259" key="13">
    <source>
        <dbReference type="PROSITE" id="PS52019"/>
    </source>
</evidence>
<dbReference type="Gene3D" id="3.40.50.11460">
    <property type="match status" value="1"/>
</dbReference>
<evidence type="ECO:0000259" key="11">
    <source>
        <dbReference type="PROSITE" id="PS50075"/>
    </source>
</evidence>
<dbReference type="SUPFAM" id="SSF52151">
    <property type="entry name" value="FabD/lysophospholipase-like"/>
    <property type="match status" value="2"/>
</dbReference>
<dbReference type="InterPro" id="IPR002364">
    <property type="entry name" value="Quin_OxRdtase/zeta-crystal_CS"/>
</dbReference>
<dbReference type="InterPro" id="IPR011032">
    <property type="entry name" value="GroES-like_sf"/>
</dbReference>
<dbReference type="SMART" id="SM00822">
    <property type="entry name" value="PKS_KR"/>
    <property type="match status" value="2"/>
</dbReference>
<dbReference type="GO" id="GO:0033068">
    <property type="term" value="P:macrolide biosynthetic process"/>
    <property type="evidence" value="ECO:0007669"/>
    <property type="project" value="UniProtKB-ARBA"/>
</dbReference>
<dbReference type="Pfam" id="PF16197">
    <property type="entry name" value="KAsynt_C_assoc"/>
    <property type="match status" value="2"/>
</dbReference>
<dbReference type="InterPro" id="IPR009081">
    <property type="entry name" value="PP-bd_ACP"/>
</dbReference>
<dbReference type="InterPro" id="IPR014031">
    <property type="entry name" value="Ketoacyl_synth_C"/>
</dbReference>
<evidence type="ECO:0000313" key="17">
    <source>
        <dbReference type="Proteomes" id="UP000275024"/>
    </source>
</evidence>
<dbReference type="InterPro" id="IPR001227">
    <property type="entry name" value="Ac_transferase_dom_sf"/>
</dbReference>
<dbReference type="SMART" id="SM00827">
    <property type="entry name" value="PKS_AT"/>
    <property type="match status" value="2"/>
</dbReference>